<protein>
    <submittedName>
        <fullName evidence="4">Fimbrial protein</fullName>
    </submittedName>
</protein>
<dbReference type="Pfam" id="PF14559">
    <property type="entry name" value="TPR_19"/>
    <property type="match status" value="1"/>
</dbReference>
<feature type="repeat" description="TPR" evidence="3">
    <location>
        <begin position="165"/>
        <end position="198"/>
    </location>
</feature>
<sequence length="273" mass="30245">MRSRHKGTRLAERLLASVLILLLLGGCGHGAKATKVRWDQQMAQPFDVHDDRQVRTRLRYQELLRLAGDRFGRGELDAAFNHARSAQKLEPANPAAYTMQAVVEGRRGRMEAAGELYRRAAELAPRQGDVLNNYGAWLCASGHPAEALVWFDRAVADPGYQEQRADALANAGGCALDAGQRERAGQNLRQALELAPDNAYALESMARSEFQQGRYFEARAFYQRRLAAAPATVSVLQLAIQIEERLGDRSAVGRYQQRLREEFPAGATPNSQG</sequence>
<organism evidence="4 5">
    <name type="scientific">Stenotrophomonas nitritireducens</name>
    <dbReference type="NCBI Taxonomy" id="83617"/>
    <lineage>
        <taxon>Bacteria</taxon>
        <taxon>Pseudomonadati</taxon>
        <taxon>Pseudomonadota</taxon>
        <taxon>Gammaproteobacteria</taxon>
        <taxon>Lysobacterales</taxon>
        <taxon>Lysobacteraceae</taxon>
        <taxon>Stenotrophomonas</taxon>
    </lineage>
</organism>
<evidence type="ECO:0000313" key="4">
    <source>
        <dbReference type="EMBL" id="KRG55105.1"/>
    </source>
</evidence>
<dbReference type="PANTHER" id="PTHR44943:SF8">
    <property type="entry name" value="TPR REPEAT-CONTAINING PROTEIN MJ0263"/>
    <property type="match status" value="1"/>
</dbReference>
<evidence type="ECO:0000256" key="3">
    <source>
        <dbReference type="PROSITE-ProRule" id="PRU00339"/>
    </source>
</evidence>
<dbReference type="SMART" id="SM00028">
    <property type="entry name" value="TPR"/>
    <property type="match status" value="4"/>
</dbReference>
<dbReference type="InterPro" id="IPR019734">
    <property type="entry name" value="TPR_rpt"/>
</dbReference>
<name>A0ABR5NGW9_9GAMM</name>
<accession>A0ABR5NGW9</accession>
<dbReference type="NCBIfam" id="TIGR02521">
    <property type="entry name" value="type_IV_pilW"/>
    <property type="match status" value="1"/>
</dbReference>
<keyword evidence="1" id="KW-0677">Repeat</keyword>
<comment type="caution">
    <text evidence="4">The sequence shown here is derived from an EMBL/GenBank/DDBJ whole genome shotgun (WGS) entry which is preliminary data.</text>
</comment>
<dbReference type="PANTHER" id="PTHR44943">
    <property type="entry name" value="CELLULOSE SYNTHASE OPERON PROTEIN C"/>
    <property type="match status" value="1"/>
</dbReference>
<evidence type="ECO:0000256" key="1">
    <source>
        <dbReference type="ARBA" id="ARBA00022737"/>
    </source>
</evidence>
<keyword evidence="2 3" id="KW-0802">TPR repeat</keyword>
<feature type="repeat" description="TPR" evidence="3">
    <location>
        <begin position="94"/>
        <end position="127"/>
    </location>
</feature>
<evidence type="ECO:0000256" key="2">
    <source>
        <dbReference type="ARBA" id="ARBA00022803"/>
    </source>
</evidence>
<dbReference type="PROSITE" id="PS51257">
    <property type="entry name" value="PROKAR_LIPOPROTEIN"/>
    <property type="match status" value="1"/>
</dbReference>
<dbReference type="InterPro" id="IPR011990">
    <property type="entry name" value="TPR-like_helical_dom_sf"/>
</dbReference>
<dbReference type="PROSITE" id="PS50005">
    <property type="entry name" value="TPR"/>
    <property type="match status" value="2"/>
</dbReference>
<dbReference type="Proteomes" id="UP000050902">
    <property type="component" value="Unassembled WGS sequence"/>
</dbReference>
<evidence type="ECO:0000313" key="5">
    <source>
        <dbReference type="Proteomes" id="UP000050902"/>
    </source>
</evidence>
<dbReference type="RefSeq" id="WP_055765064.1">
    <property type="nucleotide sequence ID" value="NZ_LDJG01000025.1"/>
</dbReference>
<dbReference type="InterPro" id="IPR013360">
    <property type="entry name" value="Pilus_4_PilW"/>
</dbReference>
<dbReference type="SUPFAM" id="SSF48452">
    <property type="entry name" value="TPR-like"/>
    <property type="match status" value="1"/>
</dbReference>
<gene>
    <name evidence="4" type="ORF">ABB22_14885</name>
</gene>
<dbReference type="EMBL" id="LDJG01000025">
    <property type="protein sequence ID" value="KRG55105.1"/>
    <property type="molecule type" value="Genomic_DNA"/>
</dbReference>
<dbReference type="Gene3D" id="1.25.40.10">
    <property type="entry name" value="Tetratricopeptide repeat domain"/>
    <property type="match status" value="1"/>
</dbReference>
<reference evidence="4 5" key="1">
    <citation type="submission" date="2015-05" db="EMBL/GenBank/DDBJ databases">
        <title>Genome sequencing and analysis of members of genus Stenotrophomonas.</title>
        <authorList>
            <person name="Patil P.P."/>
            <person name="Midha S."/>
            <person name="Patil P.B."/>
        </authorList>
    </citation>
    <scope>NUCLEOTIDE SEQUENCE [LARGE SCALE GENOMIC DNA]</scope>
    <source>
        <strain evidence="4 5">DSM 12575</strain>
    </source>
</reference>
<dbReference type="Pfam" id="PF13432">
    <property type="entry name" value="TPR_16"/>
    <property type="match status" value="1"/>
</dbReference>
<proteinExistence type="predicted"/>
<keyword evidence="5" id="KW-1185">Reference proteome</keyword>
<dbReference type="InterPro" id="IPR051685">
    <property type="entry name" value="Ycf3/AcsC/BcsC/TPR_MFPF"/>
</dbReference>